<name>A0A382SF00_9ZZZZ</name>
<keyword evidence="1" id="KW-0472">Membrane</keyword>
<evidence type="ECO:0000313" key="2">
    <source>
        <dbReference type="EMBL" id="SVD07797.1"/>
    </source>
</evidence>
<evidence type="ECO:0000256" key="1">
    <source>
        <dbReference type="SAM" id="Phobius"/>
    </source>
</evidence>
<dbReference type="InterPro" id="IPR012477">
    <property type="entry name" value="Glyco_transf_52"/>
</dbReference>
<feature type="non-terminal residue" evidence="2">
    <location>
        <position position="1"/>
    </location>
</feature>
<protein>
    <submittedName>
        <fullName evidence="2">Uncharacterized protein</fullName>
    </submittedName>
</protein>
<organism evidence="2">
    <name type="scientific">marine metagenome</name>
    <dbReference type="NCBI Taxonomy" id="408172"/>
    <lineage>
        <taxon>unclassified sequences</taxon>
        <taxon>metagenomes</taxon>
        <taxon>ecological metagenomes</taxon>
    </lineage>
</organism>
<feature type="transmembrane region" description="Helical" evidence="1">
    <location>
        <begin position="40"/>
        <end position="64"/>
    </location>
</feature>
<gene>
    <name evidence="2" type="ORF">METZ01_LOCUS360651</name>
</gene>
<dbReference type="Pfam" id="PF07922">
    <property type="entry name" value="Glyco_transf_52"/>
    <property type="match status" value="1"/>
</dbReference>
<sequence length="279" mass="32282">EDVNENPVMGDSFYKMIEEKAFYTMHIVENKGLIRCYLQVYLLSILAFISCGKFYLAGLIYYPYSVAAKLNPFLKIITLDDGMANIQQESSNPYFSNKPLGDSSSILRKLLNFVFPDGSAFFIRKKTMLHYTIYKHFENIVPREKLKYVTIDWESYLSYEDVLFLNRFIKSEVSLLIGTVFQEPEASRLRDERKRNFVKDIQKEFLPKLDLIISHPRDSSNISQLKITRSFHGTAESVVEFLQNQSMVNKINIIHLGTSSAPIIKTFSKVKIYDIFAGT</sequence>
<dbReference type="EMBL" id="UINC01128204">
    <property type="protein sequence ID" value="SVD07797.1"/>
    <property type="molecule type" value="Genomic_DNA"/>
</dbReference>
<dbReference type="AlphaFoldDB" id="A0A382SF00"/>
<proteinExistence type="predicted"/>
<accession>A0A382SF00</accession>
<keyword evidence="1" id="KW-0812">Transmembrane</keyword>
<reference evidence="2" key="1">
    <citation type="submission" date="2018-05" db="EMBL/GenBank/DDBJ databases">
        <authorList>
            <person name="Lanie J.A."/>
            <person name="Ng W.-L."/>
            <person name="Kazmierczak K.M."/>
            <person name="Andrzejewski T.M."/>
            <person name="Davidsen T.M."/>
            <person name="Wayne K.J."/>
            <person name="Tettelin H."/>
            <person name="Glass J.I."/>
            <person name="Rusch D."/>
            <person name="Podicherti R."/>
            <person name="Tsui H.-C.T."/>
            <person name="Winkler M.E."/>
        </authorList>
    </citation>
    <scope>NUCLEOTIDE SEQUENCE</scope>
</reference>
<keyword evidence="1" id="KW-1133">Transmembrane helix</keyword>